<dbReference type="EMBL" id="DF839074">
    <property type="protein sequence ID" value="GAT43486.1"/>
    <property type="molecule type" value="Genomic_DNA"/>
</dbReference>
<evidence type="ECO:0000256" key="3">
    <source>
        <dbReference type="ARBA" id="ARBA00023043"/>
    </source>
</evidence>
<feature type="repeat" description="ANK" evidence="4">
    <location>
        <begin position="755"/>
        <end position="787"/>
    </location>
</feature>
<reference evidence="7" key="1">
    <citation type="submission" date="2014-09" db="EMBL/GenBank/DDBJ databases">
        <title>Genome sequence of the luminous mushroom Mycena chlorophos for searching fungal bioluminescence genes.</title>
        <authorList>
            <person name="Tanaka Y."/>
            <person name="Kasuga D."/>
            <person name="Oba Y."/>
            <person name="Hase S."/>
            <person name="Sato K."/>
            <person name="Oba Y."/>
            <person name="Sakakibara Y."/>
        </authorList>
    </citation>
    <scope>NUCLEOTIDE SEQUENCE</scope>
</reference>
<accession>A0ABQ0KX57</accession>
<organism evidence="7 8">
    <name type="scientific">Mycena chlorophos</name>
    <name type="common">Agaric fungus</name>
    <name type="synonym">Agaricus chlorophos</name>
    <dbReference type="NCBI Taxonomy" id="658473"/>
    <lineage>
        <taxon>Eukaryota</taxon>
        <taxon>Fungi</taxon>
        <taxon>Dikarya</taxon>
        <taxon>Basidiomycota</taxon>
        <taxon>Agaricomycotina</taxon>
        <taxon>Agaricomycetes</taxon>
        <taxon>Agaricomycetidae</taxon>
        <taxon>Agaricales</taxon>
        <taxon>Marasmiineae</taxon>
        <taxon>Mycenaceae</taxon>
        <taxon>Mycena</taxon>
    </lineage>
</organism>
<evidence type="ECO:0000256" key="5">
    <source>
        <dbReference type="SAM" id="MobiDB-lite"/>
    </source>
</evidence>
<feature type="repeat" description="ANK" evidence="4">
    <location>
        <begin position="821"/>
        <end position="853"/>
    </location>
</feature>
<evidence type="ECO:0000256" key="1">
    <source>
        <dbReference type="ARBA" id="ARBA00012210"/>
    </source>
</evidence>
<feature type="repeat" description="ANK" evidence="4">
    <location>
        <begin position="618"/>
        <end position="650"/>
    </location>
</feature>
<evidence type="ECO:0000313" key="8">
    <source>
        <dbReference type="Proteomes" id="UP000815677"/>
    </source>
</evidence>
<feature type="repeat" description="ANK" evidence="4">
    <location>
        <begin position="1119"/>
        <end position="1151"/>
    </location>
</feature>
<feature type="repeat" description="ANK" evidence="4">
    <location>
        <begin position="651"/>
        <end position="680"/>
    </location>
</feature>
<name>A0ABQ0KX57_MYCCL</name>
<feature type="domain" description="Nephrocystin 3-like N-terminal" evidence="6">
    <location>
        <begin position="89"/>
        <end position="245"/>
    </location>
</feature>
<dbReference type="InterPro" id="IPR036770">
    <property type="entry name" value="Ankyrin_rpt-contain_sf"/>
</dbReference>
<feature type="region of interest" description="Disordered" evidence="5">
    <location>
        <begin position="1"/>
        <end position="27"/>
    </location>
</feature>
<protein>
    <recommendedName>
        <fullName evidence="1">protein S-acyltransferase</fullName>
        <ecNumber evidence="1">2.3.1.225</ecNumber>
    </recommendedName>
</protein>
<dbReference type="SUPFAM" id="SSF48403">
    <property type="entry name" value="Ankyrin repeat"/>
    <property type="match status" value="2"/>
</dbReference>
<feature type="repeat" description="ANK" evidence="4">
    <location>
        <begin position="788"/>
        <end position="820"/>
    </location>
</feature>
<feature type="repeat" description="ANK" evidence="4">
    <location>
        <begin position="1053"/>
        <end position="1085"/>
    </location>
</feature>
<feature type="repeat" description="ANK" evidence="4">
    <location>
        <begin position="887"/>
        <end position="919"/>
    </location>
</feature>
<dbReference type="PANTHER" id="PTHR24161">
    <property type="entry name" value="ANK_REP_REGION DOMAIN-CONTAINING PROTEIN-RELATED"/>
    <property type="match status" value="1"/>
</dbReference>
<sequence>MERSVGGTGGTGGAANQQGGSGGIGQGPDVHFSGAIHSIQLAQAQADDCALYLPNWQQVTVSDHQIMDFVSPLNFFPRHQEISDNRQRGTGIWFLEHPTFVEWKTGSTRLLWCSGIPGSGKTVLTSLVVDHLNQENPPVGVACAYINYKESTLQTQKHILGAIWRQLAKNHDLQEARVISRKHSKEKTTITLEEIQHLLGSSAQEFSHVYIVLDALDEYASEDLDGLIDILLDIGVNIKLMVTSRTHLAAPQHIISLDLKIHPAHDDIHNYVMARLATSRKLKRFTQDEELKHKILDAMIRKAEGMFLIVKLQMDLLSSVSTKDMLLKTLESLPANLNETYIRTLEHIKLEHSSENIGLSTLLWVAFTKRPLEVYELQAALALPRTNSYVLDNASLVQPEDILEACHGLVIISETEVEQVFRLVHYSTQEFIEEMQAIEFPDAHTRISRVLLTCLQWAAQLKEFPESYYSTKSYPLLSYSQYILAHLKGQAETTLKHEIIETFQKIKKYPSWDIAPWDFQYWPLHDQLTVMWVAIAGNLLDLVASLLQDSTHLQHASNAIVVASRYGLQEMLEVLTKGKVVIKDSDLHFALQQAAEGGYKKTVSFWLARGGKVNNIVEGQTALHAAAWKGHTEIVGMLLQADADLSILSVNNGTPLHAAVRGGNKLETVNLLLATGANPNLIWPWPGGKYGTALHEAAFFGYTELCEALLKANAAVDLIAGNYGTALQAAALGKSLESLKLLLSVGADPNLIVGKYGTALHVAAYWGHNEICKALLEANANVNLVAGDYETALQAAAQENHLQTIELLITAGADPNLGGGDYGTPLSAAAHRGHKQICKALLEANADVNLEAGRYGTALHFAVFGGELDTLKLLLAAGADPNLVGGVDRTPLQEAADRGYTEICKALLAANADVNLVALSCETALQAAVDVRNLEIVKLLLAAGADPNLIGGEFGTALQLAACWRHNAKLCEALLKANADVNIVSGIYGTALHAAVAAKALEVTKLLLAAGADPNLIAGEYGTTLQAAALFGYQGICEALLAAKANVNLIAGKYTTALQAAIQREKLEIVKILLAAGADPNLMGDMSEPPLQVAACRGHLQILKHLIKHNADINLIGGRHGTALRAASLKGHDEIVQVLLAAGADRNLGTDYDESDSDWSDTQSTSSSIYYSCVEGEL</sequence>
<evidence type="ECO:0000256" key="2">
    <source>
        <dbReference type="ARBA" id="ARBA00022737"/>
    </source>
</evidence>
<evidence type="ECO:0000256" key="4">
    <source>
        <dbReference type="PROSITE-ProRule" id="PRU00023"/>
    </source>
</evidence>
<dbReference type="Proteomes" id="UP000815677">
    <property type="component" value="Unassembled WGS sequence"/>
</dbReference>
<dbReference type="PROSITE" id="PS50297">
    <property type="entry name" value="ANK_REP_REGION"/>
    <property type="match status" value="12"/>
</dbReference>
<feature type="repeat" description="ANK" evidence="4">
    <location>
        <begin position="854"/>
        <end position="886"/>
    </location>
</feature>
<dbReference type="EC" id="2.3.1.225" evidence="1"/>
<dbReference type="Pfam" id="PF24883">
    <property type="entry name" value="NPHP3_N"/>
    <property type="match status" value="1"/>
</dbReference>
<dbReference type="SUPFAM" id="SSF52540">
    <property type="entry name" value="P-loop containing nucleoside triphosphate hydrolases"/>
    <property type="match status" value="1"/>
</dbReference>
<dbReference type="Gene3D" id="1.25.40.20">
    <property type="entry name" value="Ankyrin repeat-containing domain"/>
    <property type="match status" value="6"/>
</dbReference>
<dbReference type="PRINTS" id="PR01415">
    <property type="entry name" value="ANKYRIN"/>
</dbReference>
<evidence type="ECO:0000313" key="7">
    <source>
        <dbReference type="EMBL" id="GAT43486.1"/>
    </source>
</evidence>
<keyword evidence="3 4" id="KW-0040">ANK repeat</keyword>
<dbReference type="Pfam" id="PF00023">
    <property type="entry name" value="Ank"/>
    <property type="match status" value="5"/>
</dbReference>
<dbReference type="Gene3D" id="3.40.50.300">
    <property type="entry name" value="P-loop containing nucleotide triphosphate hydrolases"/>
    <property type="match status" value="1"/>
</dbReference>
<evidence type="ECO:0000259" key="6">
    <source>
        <dbReference type="Pfam" id="PF24883"/>
    </source>
</evidence>
<keyword evidence="2" id="KW-0677">Repeat</keyword>
<dbReference type="InterPro" id="IPR056884">
    <property type="entry name" value="NPHP3-like_N"/>
</dbReference>
<dbReference type="Pfam" id="PF12796">
    <property type="entry name" value="Ank_2"/>
    <property type="match status" value="4"/>
</dbReference>
<feature type="repeat" description="ANK" evidence="4">
    <location>
        <begin position="990"/>
        <end position="1019"/>
    </location>
</feature>
<feature type="repeat" description="ANK" evidence="4">
    <location>
        <begin position="920"/>
        <end position="952"/>
    </location>
</feature>
<dbReference type="InterPro" id="IPR002110">
    <property type="entry name" value="Ankyrin_rpt"/>
</dbReference>
<gene>
    <name evidence="7" type="ORF">MCHLO_01163</name>
</gene>
<dbReference type="PANTHER" id="PTHR24161:SF85">
    <property type="entry name" value="PALMITOYLTRANSFERASE HIP14"/>
    <property type="match status" value="1"/>
</dbReference>
<proteinExistence type="predicted"/>
<dbReference type="SMART" id="SM00248">
    <property type="entry name" value="ANK"/>
    <property type="match status" value="19"/>
</dbReference>
<feature type="repeat" description="ANK" evidence="4">
    <location>
        <begin position="1086"/>
        <end position="1118"/>
    </location>
</feature>
<dbReference type="PROSITE" id="PS50088">
    <property type="entry name" value="ANK_REPEAT"/>
    <property type="match status" value="12"/>
</dbReference>
<dbReference type="InterPro" id="IPR027417">
    <property type="entry name" value="P-loop_NTPase"/>
</dbReference>
<feature type="compositionally biased region" description="Gly residues" evidence="5">
    <location>
        <begin position="1"/>
        <end position="26"/>
    </location>
</feature>
<keyword evidence="8" id="KW-1185">Reference proteome</keyword>